<keyword evidence="1" id="KW-0813">Transport</keyword>
<feature type="transmembrane region" description="Helical" evidence="2">
    <location>
        <begin position="311"/>
        <end position="335"/>
    </location>
</feature>
<dbReference type="PANTHER" id="PTHR43849:SF2">
    <property type="entry name" value="BLL3936 PROTEIN"/>
    <property type="match status" value="1"/>
</dbReference>
<feature type="transmembrane region" description="Helical" evidence="2">
    <location>
        <begin position="507"/>
        <end position="534"/>
    </location>
</feature>
<dbReference type="InterPro" id="IPR011853">
    <property type="entry name" value="TRAP_DctM-Dct_fused"/>
</dbReference>
<evidence type="ECO:0000256" key="2">
    <source>
        <dbReference type="SAM" id="Phobius"/>
    </source>
</evidence>
<gene>
    <name evidence="4" type="ORF">MLD63_11820</name>
</gene>
<keyword evidence="2" id="KW-0472">Membrane</keyword>
<feature type="domain" description="TRAP C4-dicarboxylate transport system permease DctM subunit" evidence="3">
    <location>
        <begin position="130"/>
        <end position="566"/>
    </location>
</feature>
<feature type="transmembrane region" description="Helical" evidence="2">
    <location>
        <begin position="238"/>
        <end position="268"/>
    </location>
</feature>
<reference evidence="4 5" key="1">
    <citation type="submission" date="2022-03" db="EMBL/GenBank/DDBJ databases">
        <authorList>
            <person name="He Y."/>
        </authorList>
    </citation>
    <scope>NUCLEOTIDE SEQUENCE [LARGE SCALE GENOMIC DNA]</scope>
    <source>
        <strain evidence="4 5">TK19116</strain>
    </source>
</reference>
<feature type="transmembrane region" description="Helical" evidence="2">
    <location>
        <begin position="450"/>
        <end position="473"/>
    </location>
</feature>
<proteinExistence type="predicted"/>
<dbReference type="EMBL" id="JAKZEU010000004">
    <property type="protein sequence ID" value="MCQ0971111.1"/>
    <property type="molecule type" value="Genomic_DNA"/>
</dbReference>
<evidence type="ECO:0000259" key="3">
    <source>
        <dbReference type="Pfam" id="PF06808"/>
    </source>
</evidence>
<evidence type="ECO:0000256" key="1">
    <source>
        <dbReference type="RuleBase" id="RU369079"/>
    </source>
</evidence>
<accession>A0ABT1MSF6</accession>
<comment type="function">
    <text evidence="1">Part of the tripartite ATP-independent periplasmic (TRAP) transport system.</text>
</comment>
<keyword evidence="1" id="KW-0997">Cell inner membrane</keyword>
<evidence type="ECO:0000313" key="5">
    <source>
        <dbReference type="Proteomes" id="UP001203945"/>
    </source>
</evidence>
<feature type="transmembrane region" description="Helical" evidence="2">
    <location>
        <begin position="90"/>
        <end position="110"/>
    </location>
</feature>
<feature type="transmembrane region" description="Helical" evidence="2">
    <location>
        <begin position="412"/>
        <end position="438"/>
    </location>
</feature>
<feature type="transmembrane region" description="Helical" evidence="2">
    <location>
        <begin position="383"/>
        <end position="400"/>
    </location>
</feature>
<feature type="transmembrane region" description="Helical" evidence="2">
    <location>
        <begin position="188"/>
        <end position="211"/>
    </location>
</feature>
<sequence>MAAGGDRAAPDRGAPRLGGGVPKRVWGPVADFLAILITGLAILWALDVPRMVGWSFYPQQYLAAILLLALPLGLIRLPARRAEPREVLPWYDLIAALLAFVAMAWLTLGYPTLVNQVFMRPPEVWVPALVVLVLLLEALRRATGWALVIIIVVFVLYALFGDMIPGRLAGRPQNWQLLAGYMAVDSNGILGLPMGVAAAVIIAFILFGNLLTETRGSDFFTDAALLGMGRFRGGSMKIAVLASALFGSISGSAVANVAGTGVVTIPLIKRDGYPAHKAGAIEAVASTGGQLMPPVMGAAAFLMAEFLSISYSAVALAALLPAMLYYAALFIQADLEAARLGIRAVPADRIPPKRLVLTGIHFILAFALLIWALFGLLWQPERAALLAAASVAVTALIFGYRGQRPGLRQLFGAFAGTGHAVVEIILISAGAGIVIGVLNLTGLSFNLTYALVQIGGGSLLLLLVLSAAVCIVLGMGLPTLGVYVLLAALVAPALVEMGVEPIAAHLYVLYFGMMSMITPPIALAAFAAASIARAPAMATGWAAMRFGWTAFVIPFLFVFSPTLLLIGEPAAVALAVVTAVIGVYLVSAGLAGYALDRLSMGQRALYIVAGLLALVPAQAFPGAGATDLVGVALGAGLLIVDILRTRRAATSG</sequence>
<feature type="transmembrane region" description="Helical" evidence="2">
    <location>
        <begin position="25"/>
        <end position="46"/>
    </location>
</feature>
<name>A0ABT1MSF6_9RHOB</name>
<dbReference type="InterPro" id="IPR010656">
    <property type="entry name" value="DctM"/>
</dbReference>
<comment type="subcellular location">
    <subcellularLocation>
        <location evidence="1">Cell inner membrane</location>
        <topology evidence="1">Multi-pass membrane protein</topology>
    </subcellularLocation>
</comment>
<dbReference type="Pfam" id="PF06808">
    <property type="entry name" value="DctM"/>
    <property type="match status" value="1"/>
</dbReference>
<dbReference type="RefSeq" id="WP_255330125.1">
    <property type="nucleotide sequence ID" value="NZ_JAKZEU010000004.1"/>
</dbReference>
<organism evidence="4 5">
    <name type="scientific">Paracoccus albicereus</name>
    <dbReference type="NCBI Taxonomy" id="2922394"/>
    <lineage>
        <taxon>Bacteria</taxon>
        <taxon>Pseudomonadati</taxon>
        <taxon>Pseudomonadota</taxon>
        <taxon>Alphaproteobacteria</taxon>
        <taxon>Rhodobacterales</taxon>
        <taxon>Paracoccaceae</taxon>
        <taxon>Paracoccus</taxon>
    </lineage>
</organism>
<keyword evidence="1" id="KW-1003">Cell membrane</keyword>
<keyword evidence="2" id="KW-1133">Transmembrane helix</keyword>
<feature type="transmembrane region" description="Helical" evidence="2">
    <location>
        <begin position="58"/>
        <end position="78"/>
    </location>
</feature>
<dbReference type="PANTHER" id="PTHR43849">
    <property type="entry name" value="BLL3936 PROTEIN"/>
    <property type="match status" value="1"/>
</dbReference>
<feature type="transmembrane region" description="Helical" evidence="2">
    <location>
        <begin position="122"/>
        <end position="139"/>
    </location>
</feature>
<feature type="transmembrane region" description="Helical" evidence="2">
    <location>
        <begin position="572"/>
        <end position="595"/>
    </location>
</feature>
<feature type="transmembrane region" description="Helical" evidence="2">
    <location>
        <begin position="480"/>
        <end position="495"/>
    </location>
</feature>
<dbReference type="NCBIfam" id="TIGR02123">
    <property type="entry name" value="TRAP_fused"/>
    <property type="match status" value="1"/>
</dbReference>
<feature type="transmembrane region" description="Helical" evidence="2">
    <location>
        <begin position="626"/>
        <end position="643"/>
    </location>
</feature>
<feature type="transmembrane region" description="Helical" evidence="2">
    <location>
        <begin position="146"/>
        <end position="168"/>
    </location>
</feature>
<feature type="transmembrane region" description="Helical" evidence="2">
    <location>
        <begin position="355"/>
        <end position="377"/>
    </location>
</feature>
<feature type="transmembrane region" description="Helical" evidence="2">
    <location>
        <begin position="546"/>
        <end position="566"/>
    </location>
</feature>
<comment type="caution">
    <text evidence="4">The sequence shown here is derived from an EMBL/GenBank/DDBJ whole genome shotgun (WGS) entry which is preliminary data.</text>
</comment>
<protein>
    <submittedName>
        <fullName evidence="4">TRAP transporter fused permease subunit</fullName>
    </submittedName>
</protein>
<keyword evidence="5" id="KW-1185">Reference proteome</keyword>
<dbReference type="Proteomes" id="UP001203945">
    <property type="component" value="Unassembled WGS sequence"/>
</dbReference>
<evidence type="ECO:0000313" key="4">
    <source>
        <dbReference type="EMBL" id="MCQ0971111.1"/>
    </source>
</evidence>
<keyword evidence="2" id="KW-0812">Transmembrane</keyword>